<dbReference type="RefSeq" id="WP_386846309.1">
    <property type="nucleotide sequence ID" value="NZ_JBHUMK010000056.1"/>
</dbReference>
<evidence type="ECO:0000313" key="3">
    <source>
        <dbReference type="Proteomes" id="UP001597475"/>
    </source>
</evidence>
<protein>
    <submittedName>
        <fullName evidence="2">Uncharacterized protein</fullName>
    </submittedName>
</protein>
<comment type="caution">
    <text evidence="2">The sequence shown here is derived from an EMBL/GenBank/DDBJ whole genome shotgun (WGS) entry which is preliminary data.</text>
</comment>
<feature type="region of interest" description="Disordered" evidence="1">
    <location>
        <begin position="164"/>
        <end position="220"/>
    </location>
</feature>
<evidence type="ECO:0000313" key="2">
    <source>
        <dbReference type="EMBL" id="MFD2610266.1"/>
    </source>
</evidence>
<keyword evidence="3" id="KW-1185">Reference proteome</keyword>
<gene>
    <name evidence="2" type="ORF">ACFSR9_12585</name>
</gene>
<dbReference type="EMBL" id="JBHUMK010000056">
    <property type="protein sequence ID" value="MFD2610266.1"/>
    <property type="molecule type" value="Genomic_DNA"/>
</dbReference>
<sequence>MHLKEGRLPARGHAALVRLYAPDGTDRFDVPFDGEALHGEALSDLFLMWDVKAGRELHLTPYRGHYQFDVRRPGTWLHAPASEYRVVTTLQALNRTPLFWDQVEDWLTGGSPVKFLLQGSEIGVLQDLRRRFQARLDVRTTTQPIGEDRLLFLSDDGSVKVRRLPDGQSLRGGGWPEDLWAQSAPTKRPRGAAAVNPTPVEATPEPAKKAAKEAAPPSVLPRYTPWSGPVAHPQLMGTDKVLRSVKAILEAEGPMVGHHLYARYGEALRTGAPGAALSPMQLKKALNPLLYRAVQSGQLAADDEFGLGGQVSLVYRLPDQAPRPRQKGDRTLDRIPVSEVRAVVALLPAGQPSDELEQVAWVLEQFGFGRFIEGGVARVRPLLREKDALSKPAEQSRRRRVR</sequence>
<organism evidence="2 3">
    <name type="scientific">Deinococcus taklimakanensis</name>
    <dbReference type="NCBI Taxonomy" id="536443"/>
    <lineage>
        <taxon>Bacteria</taxon>
        <taxon>Thermotogati</taxon>
        <taxon>Deinococcota</taxon>
        <taxon>Deinococci</taxon>
        <taxon>Deinococcales</taxon>
        <taxon>Deinococcaceae</taxon>
        <taxon>Deinococcus</taxon>
    </lineage>
</organism>
<evidence type="ECO:0000256" key="1">
    <source>
        <dbReference type="SAM" id="MobiDB-lite"/>
    </source>
</evidence>
<proteinExistence type="predicted"/>
<reference evidence="3" key="1">
    <citation type="journal article" date="2019" name="Int. J. Syst. Evol. Microbiol.">
        <title>The Global Catalogue of Microorganisms (GCM) 10K type strain sequencing project: providing services to taxonomists for standard genome sequencing and annotation.</title>
        <authorList>
            <consortium name="The Broad Institute Genomics Platform"/>
            <consortium name="The Broad Institute Genome Sequencing Center for Infectious Disease"/>
            <person name="Wu L."/>
            <person name="Ma J."/>
        </authorList>
    </citation>
    <scope>NUCLEOTIDE SEQUENCE [LARGE SCALE GENOMIC DNA]</scope>
    <source>
        <strain evidence="3">KCTC 33842</strain>
    </source>
</reference>
<dbReference type="Proteomes" id="UP001597475">
    <property type="component" value="Unassembled WGS sequence"/>
</dbReference>
<accession>A0ABW5P4V5</accession>
<name>A0ABW5P4V5_9DEIO</name>